<accession>A0A949PL99</accession>
<gene>
    <name evidence="2" type="ORF">KUG47_06400</name>
</gene>
<name>A0A949PL99_9HYPH</name>
<organism evidence="2 3">
    <name type="scientific">Falsochrobactrum tianjinense</name>
    <dbReference type="NCBI Taxonomy" id="2706015"/>
    <lineage>
        <taxon>Bacteria</taxon>
        <taxon>Pseudomonadati</taxon>
        <taxon>Pseudomonadota</taxon>
        <taxon>Alphaproteobacteria</taxon>
        <taxon>Hyphomicrobiales</taxon>
        <taxon>Brucellaceae</taxon>
        <taxon>Falsochrobactrum</taxon>
    </lineage>
</organism>
<dbReference type="EMBL" id="JAHRVA010000002">
    <property type="protein sequence ID" value="MBV2143123.1"/>
    <property type="molecule type" value="Genomic_DNA"/>
</dbReference>
<proteinExistence type="predicted"/>
<keyword evidence="1" id="KW-0472">Membrane</keyword>
<comment type="caution">
    <text evidence="2">The sequence shown here is derived from an EMBL/GenBank/DDBJ whole genome shotgun (WGS) entry which is preliminary data.</text>
</comment>
<evidence type="ECO:0000313" key="3">
    <source>
        <dbReference type="Proteomes" id="UP000752297"/>
    </source>
</evidence>
<keyword evidence="3" id="KW-1185">Reference proteome</keyword>
<evidence type="ECO:0000313" key="2">
    <source>
        <dbReference type="EMBL" id="MBV2143123.1"/>
    </source>
</evidence>
<evidence type="ECO:0000256" key="1">
    <source>
        <dbReference type="SAM" id="Phobius"/>
    </source>
</evidence>
<feature type="transmembrane region" description="Helical" evidence="1">
    <location>
        <begin position="7"/>
        <end position="26"/>
    </location>
</feature>
<feature type="transmembrane region" description="Helical" evidence="1">
    <location>
        <begin position="32"/>
        <end position="50"/>
    </location>
</feature>
<dbReference type="RefSeq" id="WP_217677130.1">
    <property type="nucleotide sequence ID" value="NZ_JAHRVA010000002.1"/>
</dbReference>
<protein>
    <submittedName>
        <fullName evidence="2">Uncharacterized protein</fullName>
    </submittedName>
</protein>
<keyword evidence="1" id="KW-1133">Transmembrane helix</keyword>
<dbReference type="Proteomes" id="UP000752297">
    <property type="component" value="Unassembled WGS sequence"/>
</dbReference>
<dbReference type="AlphaFoldDB" id="A0A949PL99"/>
<feature type="transmembrane region" description="Helical" evidence="1">
    <location>
        <begin position="71"/>
        <end position="90"/>
    </location>
</feature>
<keyword evidence="1" id="KW-0812">Transmembrane</keyword>
<sequence length="293" mass="33039">MANLKQYTYPVFMGVSGFLTTVSDLIQKNDIAIFVAASLAAIGIITSVAPRSWLSRIRGIFSSLKEEKDNFSFKCLGVSCLLMAAAVFGFSTLSVKAAPEGGIIASQYPEIREIQITLGIMQSDIAQIKNQVGEINDKSDKILSATFPWLELSIEASFSNKLEEIDGQVQNVNYPGGSFVWVRNETPMNFEDVSILITNSLNKNDYYKENYKFIGSNDTKQGQLVSKLKMYASYNVCYSAKVKGRKEWIVDTFEVKGTHDFATMKSDDWYKFRYEKLDYDGPQIYSVEKRCQF</sequence>
<reference evidence="2 3" key="1">
    <citation type="submission" date="2021-06" db="EMBL/GenBank/DDBJ databases">
        <title>Falsochrobactrum tianjin sp.nov., a new petroleum-degrading bacteria isolated from oily soils.</title>
        <authorList>
            <person name="Chen G."/>
            <person name="Chen H."/>
            <person name="Tian J."/>
            <person name="Qing J."/>
            <person name="Zhong L."/>
            <person name="Ma W."/>
            <person name="Song Y."/>
            <person name="Cui X."/>
            <person name="Yan B."/>
        </authorList>
    </citation>
    <scope>NUCLEOTIDE SEQUENCE [LARGE SCALE GENOMIC DNA]</scope>
    <source>
        <strain evidence="2 3">TDYN1</strain>
    </source>
</reference>